<accession>A0A2T0RWT9</accession>
<reference evidence="2 3" key="1">
    <citation type="submission" date="2018-03" db="EMBL/GenBank/DDBJ databases">
        <title>Genomic Encyclopedia of Archaeal and Bacterial Type Strains, Phase II (KMG-II): from individual species to whole genera.</title>
        <authorList>
            <person name="Goeker M."/>
        </authorList>
    </citation>
    <scope>NUCLEOTIDE SEQUENCE [LARGE SCALE GENOMIC DNA]</scope>
    <source>
        <strain evidence="2 3">DSM 29328</strain>
    </source>
</reference>
<protein>
    <submittedName>
        <fullName evidence="2">Type III secretion system (T3SS) SseB-like protein</fullName>
    </submittedName>
</protein>
<dbReference type="Proteomes" id="UP000239480">
    <property type="component" value="Unassembled WGS sequence"/>
</dbReference>
<keyword evidence="3" id="KW-1185">Reference proteome</keyword>
<organism evidence="2 3">
    <name type="scientific">Aliiruegeria haliotis</name>
    <dbReference type="NCBI Taxonomy" id="1280846"/>
    <lineage>
        <taxon>Bacteria</taxon>
        <taxon>Pseudomonadati</taxon>
        <taxon>Pseudomonadota</taxon>
        <taxon>Alphaproteobacteria</taxon>
        <taxon>Rhodobacterales</taxon>
        <taxon>Roseobacteraceae</taxon>
        <taxon>Aliiruegeria</taxon>
    </lineage>
</organism>
<sequence length="264" mass="27884">MSNQHTVLDEAGLAMAATPDNAAARLRFYERLADTEMFLLLERESDGDSVEPLMLPQDDGPVVLVFDREARLADFVGKPSAYAAMSGRLVVQMLRGQGVGLGVNLGTPASEVLLPATAVDWLAETLEHRPQETEERPAELEAPGNVPEALLVGLDTKLAAAAGLAPMVYLAAVTYESGRKTHLLAFVDAVDGAEGALATAVGEVLTFSGVEAGELDVAFFAASDPMAARLARVGLRFDLPDAPKPEITEIAPPGMDPDQPPILK</sequence>
<dbReference type="InterPro" id="IPR009839">
    <property type="entry name" value="SseB_N"/>
</dbReference>
<dbReference type="RefSeq" id="WP_106204470.1">
    <property type="nucleotide sequence ID" value="NZ_PVTD01000002.1"/>
</dbReference>
<name>A0A2T0RWT9_9RHOB</name>
<dbReference type="EMBL" id="PVTD01000002">
    <property type="protein sequence ID" value="PRY25592.1"/>
    <property type="molecule type" value="Genomic_DNA"/>
</dbReference>
<gene>
    <name evidence="2" type="ORF">CLV78_102772</name>
</gene>
<evidence type="ECO:0000313" key="2">
    <source>
        <dbReference type="EMBL" id="PRY25592.1"/>
    </source>
</evidence>
<evidence type="ECO:0000313" key="3">
    <source>
        <dbReference type="Proteomes" id="UP000239480"/>
    </source>
</evidence>
<dbReference type="OrthoDB" id="7831317at2"/>
<comment type="caution">
    <text evidence="2">The sequence shown here is derived from an EMBL/GenBank/DDBJ whole genome shotgun (WGS) entry which is preliminary data.</text>
</comment>
<dbReference type="AlphaFoldDB" id="A0A2T0RWT9"/>
<dbReference type="Pfam" id="PF07179">
    <property type="entry name" value="SseB"/>
    <property type="match status" value="1"/>
</dbReference>
<feature type="domain" description="SseB protein N-terminal" evidence="1">
    <location>
        <begin position="13"/>
        <end position="115"/>
    </location>
</feature>
<proteinExistence type="predicted"/>
<evidence type="ECO:0000259" key="1">
    <source>
        <dbReference type="Pfam" id="PF07179"/>
    </source>
</evidence>